<keyword evidence="6" id="KW-0808">Transferase</keyword>
<evidence type="ECO:0000313" key="15">
    <source>
        <dbReference type="EMBL" id="CAD7648081.1"/>
    </source>
</evidence>
<keyword evidence="10" id="KW-0067">ATP-binding</keyword>
<comment type="cofactor">
    <cofactor evidence="1">
        <name>Mg(2+)</name>
        <dbReference type="ChEBI" id="CHEBI:18420"/>
    </cofactor>
</comment>
<comment type="pathway">
    <text evidence="3">Carbohydrate degradation; glycolysis; D-glyceraldehyde 3-phosphate and glycerone phosphate from D-glucose: step 3/4.</text>
</comment>
<accession>A0A7R9LWS0</accession>
<dbReference type="GO" id="GO:0003872">
    <property type="term" value="F:6-phosphofructokinase activity"/>
    <property type="evidence" value="ECO:0007669"/>
    <property type="project" value="UniProtKB-EC"/>
</dbReference>
<dbReference type="Gene3D" id="3.40.50.450">
    <property type="match status" value="1"/>
</dbReference>
<dbReference type="PANTHER" id="PTHR13697:SF4">
    <property type="entry name" value="ATP-DEPENDENT 6-PHOSPHOFRUCTOKINASE"/>
    <property type="match status" value="1"/>
</dbReference>
<comment type="subcellular location">
    <subcellularLocation>
        <location evidence="2">Cytoplasm</location>
    </subcellularLocation>
</comment>
<evidence type="ECO:0000256" key="5">
    <source>
        <dbReference type="ARBA" id="ARBA00022490"/>
    </source>
</evidence>
<name>A0A7R9LWS0_9ACAR</name>
<dbReference type="GO" id="GO:0042802">
    <property type="term" value="F:identical protein binding"/>
    <property type="evidence" value="ECO:0007669"/>
    <property type="project" value="TreeGrafter"/>
</dbReference>
<dbReference type="GO" id="GO:0048029">
    <property type="term" value="F:monosaccharide binding"/>
    <property type="evidence" value="ECO:0007669"/>
    <property type="project" value="TreeGrafter"/>
</dbReference>
<dbReference type="GO" id="GO:0016208">
    <property type="term" value="F:AMP binding"/>
    <property type="evidence" value="ECO:0007669"/>
    <property type="project" value="TreeGrafter"/>
</dbReference>
<dbReference type="InterPro" id="IPR000023">
    <property type="entry name" value="Phosphofructokinase_dom"/>
</dbReference>
<proteinExistence type="predicted"/>
<evidence type="ECO:0000256" key="2">
    <source>
        <dbReference type="ARBA" id="ARBA00004496"/>
    </source>
</evidence>
<evidence type="ECO:0000256" key="1">
    <source>
        <dbReference type="ARBA" id="ARBA00001946"/>
    </source>
</evidence>
<reference evidence="15" key="1">
    <citation type="submission" date="2020-11" db="EMBL/GenBank/DDBJ databases">
        <authorList>
            <person name="Tran Van P."/>
        </authorList>
    </citation>
    <scope>NUCLEOTIDE SEQUENCE</scope>
</reference>
<dbReference type="PANTHER" id="PTHR13697">
    <property type="entry name" value="PHOSPHOFRUCTOKINASE"/>
    <property type="match status" value="1"/>
</dbReference>
<evidence type="ECO:0000256" key="11">
    <source>
        <dbReference type="ARBA" id="ARBA00022842"/>
    </source>
</evidence>
<keyword evidence="12" id="KW-0324">Glycolysis</keyword>
<feature type="domain" description="Phosphofructokinase" evidence="14">
    <location>
        <begin position="7"/>
        <end position="68"/>
    </location>
</feature>
<dbReference type="GO" id="GO:0005524">
    <property type="term" value="F:ATP binding"/>
    <property type="evidence" value="ECO:0007669"/>
    <property type="project" value="UniProtKB-KW"/>
</dbReference>
<dbReference type="OrthoDB" id="537915at2759"/>
<sequence length="81" mass="9239">MSESKVIGVLTSGGDAQGMNAVIRAVVRMSIYNKFKVYLIYEGYNGLVCGDRNYIEEADLFTVDHIIHKVWRNNNRQFPVL</sequence>
<dbReference type="Proteomes" id="UP000728032">
    <property type="component" value="Unassembled WGS sequence"/>
</dbReference>
<dbReference type="InterPro" id="IPR035966">
    <property type="entry name" value="PKF_sf"/>
</dbReference>
<evidence type="ECO:0000256" key="7">
    <source>
        <dbReference type="ARBA" id="ARBA00022723"/>
    </source>
</evidence>
<gene>
    <name evidence="15" type="ORF">ONB1V03_LOCUS6581</name>
</gene>
<dbReference type="Pfam" id="PF00365">
    <property type="entry name" value="PFK"/>
    <property type="match status" value="1"/>
</dbReference>
<dbReference type="GO" id="GO:0006002">
    <property type="term" value="P:fructose 6-phosphate metabolic process"/>
    <property type="evidence" value="ECO:0007669"/>
    <property type="project" value="InterPro"/>
</dbReference>
<evidence type="ECO:0000256" key="3">
    <source>
        <dbReference type="ARBA" id="ARBA00004679"/>
    </source>
</evidence>
<evidence type="ECO:0000256" key="12">
    <source>
        <dbReference type="ARBA" id="ARBA00023152"/>
    </source>
</evidence>
<evidence type="ECO:0000256" key="10">
    <source>
        <dbReference type="ARBA" id="ARBA00022840"/>
    </source>
</evidence>
<dbReference type="GO" id="GO:0046872">
    <property type="term" value="F:metal ion binding"/>
    <property type="evidence" value="ECO:0007669"/>
    <property type="project" value="UniProtKB-KW"/>
</dbReference>
<dbReference type="EMBL" id="CAJPVJ010003001">
    <property type="protein sequence ID" value="CAG2167069.1"/>
    <property type="molecule type" value="Genomic_DNA"/>
</dbReference>
<dbReference type="UniPathway" id="UPA00109">
    <property type="reaction ID" value="UER00182"/>
</dbReference>
<evidence type="ECO:0000256" key="13">
    <source>
        <dbReference type="ARBA" id="ARBA00048070"/>
    </source>
</evidence>
<dbReference type="EMBL" id="OC917826">
    <property type="protein sequence ID" value="CAD7648081.1"/>
    <property type="molecule type" value="Genomic_DNA"/>
</dbReference>
<evidence type="ECO:0000256" key="8">
    <source>
        <dbReference type="ARBA" id="ARBA00022741"/>
    </source>
</evidence>
<comment type="catalytic activity">
    <reaction evidence="13">
        <text>beta-D-fructose 6-phosphate + ATP = beta-D-fructose 1,6-bisphosphate + ADP + H(+)</text>
        <dbReference type="Rhea" id="RHEA:16109"/>
        <dbReference type="ChEBI" id="CHEBI:15378"/>
        <dbReference type="ChEBI" id="CHEBI:30616"/>
        <dbReference type="ChEBI" id="CHEBI:32966"/>
        <dbReference type="ChEBI" id="CHEBI:57634"/>
        <dbReference type="ChEBI" id="CHEBI:456216"/>
        <dbReference type="EC" id="2.7.1.11"/>
    </reaction>
</comment>
<dbReference type="GO" id="GO:0061621">
    <property type="term" value="P:canonical glycolysis"/>
    <property type="evidence" value="ECO:0007669"/>
    <property type="project" value="TreeGrafter"/>
</dbReference>
<dbReference type="InterPro" id="IPR022953">
    <property type="entry name" value="ATP_PFK"/>
</dbReference>
<evidence type="ECO:0000259" key="14">
    <source>
        <dbReference type="Pfam" id="PF00365"/>
    </source>
</evidence>
<keyword evidence="8" id="KW-0547">Nucleotide-binding</keyword>
<dbReference type="PRINTS" id="PR00476">
    <property type="entry name" value="PHFRCTKINASE"/>
</dbReference>
<keyword evidence="7" id="KW-0479">Metal-binding</keyword>
<keyword evidence="9" id="KW-0418">Kinase</keyword>
<protein>
    <recommendedName>
        <fullName evidence="4">6-phosphofructokinase</fullName>
        <ecNumber evidence="4">2.7.1.11</ecNumber>
    </recommendedName>
</protein>
<keyword evidence="5" id="KW-0963">Cytoplasm</keyword>
<dbReference type="GO" id="GO:0070095">
    <property type="term" value="F:fructose-6-phosphate binding"/>
    <property type="evidence" value="ECO:0007669"/>
    <property type="project" value="TreeGrafter"/>
</dbReference>
<dbReference type="EC" id="2.7.1.11" evidence="4"/>
<evidence type="ECO:0000256" key="4">
    <source>
        <dbReference type="ARBA" id="ARBA00012055"/>
    </source>
</evidence>
<dbReference type="GO" id="GO:0030388">
    <property type="term" value="P:fructose 1,6-bisphosphate metabolic process"/>
    <property type="evidence" value="ECO:0007669"/>
    <property type="project" value="TreeGrafter"/>
</dbReference>
<keyword evidence="11" id="KW-0460">Magnesium</keyword>
<dbReference type="GO" id="GO:0005945">
    <property type="term" value="C:6-phosphofructokinase complex"/>
    <property type="evidence" value="ECO:0007669"/>
    <property type="project" value="TreeGrafter"/>
</dbReference>
<evidence type="ECO:0000256" key="6">
    <source>
        <dbReference type="ARBA" id="ARBA00022679"/>
    </source>
</evidence>
<dbReference type="SUPFAM" id="SSF53784">
    <property type="entry name" value="Phosphofructokinase"/>
    <property type="match status" value="1"/>
</dbReference>
<evidence type="ECO:0000256" key="9">
    <source>
        <dbReference type="ARBA" id="ARBA00022777"/>
    </source>
</evidence>
<evidence type="ECO:0000313" key="16">
    <source>
        <dbReference type="Proteomes" id="UP000728032"/>
    </source>
</evidence>
<dbReference type="AlphaFoldDB" id="A0A7R9LWS0"/>
<organism evidence="15">
    <name type="scientific">Oppiella nova</name>
    <dbReference type="NCBI Taxonomy" id="334625"/>
    <lineage>
        <taxon>Eukaryota</taxon>
        <taxon>Metazoa</taxon>
        <taxon>Ecdysozoa</taxon>
        <taxon>Arthropoda</taxon>
        <taxon>Chelicerata</taxon>
        <taxon>Arachnida</taxon>
        <taxon>Acari</taxon>
        <taxon>Acariformes</taxon>
        <taxon>Sarcoptiformes</taxon>
        <taxon>Oribatida</taxon>
        <taxon>Brachypylina</taxon>
        <taxon>Oppioidea</taxon>
        <taxon>Oppiidae</taxon>
        <taxon>Oppiella</taxon>
    </lineage>
</organism>
<keyword evidence="16" id="KW-1185">Reference proteome</keyword>